<sequence>MKLCGSKFFVKVKSVCILIVASSCLVPLITILNHRPSLLKTYRTVNFHILTRIPGSFLNNRKPANESYCKFNYGLPGNFDIPEEKLHYAPESGEKSPYRILYNVVESSHASSSVSLTYVTHSSPEFFNYISEVVVHWEGPISIAVFVPDSDADIIIRQLFLLCQCLTDMSKVSLHFVFPAKDPPFVAVPITKRITTCNLRDTSAQQSYRTRNKLSYPVNVCRNAAKIAANTHYVLVSDVELVPSECLASRFLKMIEKASKRFVNPSVVYVVPVFEIERYEEVPRNKDKLLDLIKDERAVYFHRHLCFHCQKFPGLQNWLQDDPGDVIKPLLSVKREYPFHRWEPIYIGTKSDPYYSEVLTWEGKQDKMTQMLEMCLIGYKFVILDGAFLVHWPGIKRKSMDMKIRNKWRSPYLLQNSRQYSLIINKLFNKYSKNSKC</sequence>
<evidence type="ECO:0008006" key="4">
    <source>
        <dbReference type="Google" id="ProtNLM"/>
    </source>
</evidence>
<dbReference type="PROSITE" id="PS51257">
    <property type="entry name" value="PROKAR_LIPOPROTEIN"/>
    <property type="match status" value="1"/>
</dbReference>
<reference evidence="2 3" key="1">
    <citation type="journal article" date="2024" name="BMC Genomics">
        <title>De novo assembly and annotation of Popillia japonica's genome with initial clues to its potential as an invasive pest.</title>
        <authorList>
            <person name="Cucini C."/>
            <person name="Boschi S."/>
            <person name="Funari R."/>
            <person name="Cardaioli E."/>
            <person name="Iannotti N."/>
            <person name="Marturano G."/>
            <person name="Paoli F."/>
            <person name="Bruttini M."/>
            <person name="Carapelli A."/>
            <person name="Frati F."/>
            <person name="Nardi F."/>
        </authorList>
    </citation>
    <scope>NUCLEOTIDE SEQUENCE [LARGE SCALE GENOMIC DNA]</scope>
    <source>
        <strain evidence="2">DMR45628</strain>
    </source>
</reference>
<accession>A0AAW1ISF6</accession>
<dbReference type="Pfam" id="PF13896">
    <property type="entry name" value="Glyco_transf_49"/>
    <property type="match status" value="1"/>
</dbReference>
<dbReference type="Proteomes" id="UP001458880">
    <property type="component" value="Unassembled WGS sequence"/>
</dbReference>
<proteinExistence type="predicted"/>
<protein>
    <recommendedName>
        <fullName evidence="4">N-acetyllactosaminide beta-1,3-N-acetylglucosaminyltransferase</fullName>
    </recommendedName>
</protein>
<evidence type="ECO:0000256" key="1">
    <source>
        <dbReference type="SAM" id="Phobius"/>
    </source>
</evidence>
<keyword evidence="1" id="KW-1133">Transmembrane helix</keyword>
<keyword evidence="3" id="KW-1185">Reference proteome</keyword>
<dbReference type="AlphaFoldDB" id="A0AAW1ISF6"/>
<gene>
    <name evidence="2" type="ORF">QE152_g35171</name>
</gene>
<evidence type="ECO:0000313" key="2">
    <source>
        <dbReference type="EMBL" id="KAK9692440.1"/>
    </source>
</evidence>
<keyword evidence="1" id="KW-0812">Transmembrane</keyword>
<name>A0AAW1ISF6_POPJA</name>
<comment type="caution">
    <text evidence="2">The sequence shown here is derived from an EMBL/GenBank/DDBJ whole genome shotgun (WGS) entry which is preliminary data.</text>
</comment>
<feature type="transmembrane region" description="Helical" evidence="1">
    <location>
        <begin position="12"/>
        <end position="32"/>
    </location>
</feature>
<dbReference type="PANTHER" id="PTHR47412:SF1">
    <property type="entry name" value="FI01434P-RELATED"/>
    <property type="match status" value="1"/>
</dbReference>
<dbReference type="PANTHER" id="PTHR47412">
    <property type="entry name" value="FI01434P-RELATED"/>
    <property type="match status" value="1"/>
</dbReference>
<evidence type="ECO:0000313" key="3">
    <source>
        <dbReference type="Proteomes" id="UP001458880"/>
    </source>
</evidence>
<dbReference type="EMBL" id="JASPKY010000582">
    <property type="protein sequence ID" value="KAK9692440.1"/>
    <property type="molecule type" value="Genomic_DNA"/>
</dbReference>
<organism evidence="2 3">
    <name type="scientific">Popillia japonica</name>
    <name type="common">Japanese beetle</name>
    <dbReference type="NCBI Taxonomy" id="7064"/>
    <lineage>
        <taxon>Eukaryota</taxon>
        <taxon>Metazoa</taxon>
        <taxon>Ecdysozoa</taxon>
        <taxon>Arthropoda</taxon>
        <taxon>Hexapoda</taxon>
        <taxon>Insecta</taxon>
        <taxon>Pterygota</taxon>
        <taxon>Neoptera</taxon>
        <taxon>Endopterygota</taxon>
        <taxon>Coleoptera</taxon>
        <taxon>Polyphaga</taxon>
        <taxon>Scarabaeiformia</taxon>
        <taxon>Scarabaeidae</taxon>
        <taxon>Rutelinae</taxon>
        <taxon>Popillia</taxon>
    </lineage>
</organism>
<keyword evidence="1" id="KW-0472">Membrane</keyword>